<dbReference type="Proteomes" id="UP001432039">
    <property type="component" value="Chromosome"/>
</dbReference>
<dbReference type="EMBL" id="CP108090">
    <property type="protein sequence ID" value="WUQ17288.1"/>
    <property type="molecule type" value="Genomic_DNA"/>
</dbReference>
<feature type="region of interest" description="Disordered" evidence="1">
    <location>
        <begin position="21"/>
        <end position="57"/>
    </location>
</feature>
<reference evidence="2" key="1">
    <citation type="submission" date="2022-10" db="EMBL/GenBank/DDBJ databases">
        <title>The complete genomes of actinobacterial strains from the NBC collection.</title>
        <authorList>
            <person name="Joergensen T.S."/>
            <person name="Alvarez Arevalo M."/>
            <person name="Sterndorff E.B."/>
            <person name="Faurdal D."/>
            <person name="Vuksanovic O."/>
            <person name="Mourched A.-S."/>
            <person name="Charusanti P."/>
            <person name="Shaw S."/>
            <person name="Blin K."/>
            <person name="Weber T."/>
        </authorList>
    </citation>
    <scope>NUCLEOTIDE SEQUENCE</scope>
    <source>
        <strain evidence="2">NBC_00248</strain>
    </source>
</reference>
<protein>
    <recommendedName>
        <fullName evidence="4">CsbD-like domain-containing protein</fullName>
    </recommendedName>
</protein>
<gene>
    <name evidence="2" type="ORF">OG517_41190</name>
</gene>
<evidence type="ECO:0000313" key="2">
    <source>
        <dbReference type="EMBL" id="WUQ17288.1"/>
    </source>
</evidence>
<keyword evidence="3" id="KW-1185">Reference proteome</keyword>
<evidence type="ECO:0000256" key="1">
    <source>
        <dbReference type="SAM" id="MobiDB-lite"/>
    </source>
</evidence>
<sequence>MSAKEKMKAATEQVLGRAVKETGQATGHKNTAAKGAALGARGKARHLKEKAKDKFKR</sequence>
<evidence type="ECO:0000313" key="3">
    <source>
        <dbReference type="Proteomes" id="UP001432039"/>
    </source>
</evidence>
<proteinExistence type="predicted"/>
<feature type="compositionally biased region" description="Low complexity" evidence="1">
    <location>
        <begin position="32"/>
        <end position="41"/>
    </location>
</feature>
<name>A0ABZ1TR36_STRVG</name>
<dbReference type="RefSeq" id="WP_328965509.1">
    <property type="nucleotide sequence ID" value="NZ_CP108090.1"/>
</dbReference>
<organism evidence="2 3">
    <name type="scientific">Streptomyces virginiae</name>
    <name type="common">Streptomyces cinnamonensis</name>
    <dbReference type="NCBI Taxonomy" id="1961"/>
    <lineage>
        <taxon>Bacteria</taxon>
        <taxon>Bacillati</taxon>
        <taxon>Actinomycetota</taxon>
        <taxon>Actinomycetes</taxon>
        <taxon>Kitasatosporales</taxon>
        <taxon>Streptomycetaceae</taxon>
        <taxon>Streptomyces</taxon>
    </lineage>
</organism>
<accession>A0ABZ1TR36</accession>
<feature type="compositionally biased region" description="Basic residues" evidence="1">
    <location>
        <begin position="42"/>
        <end position="57"/>
    </location>
</feature>
<evidence type="ECO:0008006" key="4">
    <source>
        <dbReference type="Google" id="ProtNLM"/>
    </source>
</evidence>